<dbReference type="RefSeq" id="WP_036794864.1">
    <property type="nucleotide sequence ID" value="NZ_LN794352.1"/>
</dbReference>
<name>A0A0B7JBM9_9GAMM</name>
<dbReference type="eggNOG" id="ENOG5031Q5T">
    <property type="taxonomic scope" value="Bacteria"/>
</dbReference>
<reference evidence="1 2" key="1">
    <citation type="submission" date="2018-01" db="EMBL/GenBank/DDBJ databases">
        <title>Whole genome sequencing of Histamine producing bacteria.</title>
        <authorList>
            <person name="Butler K."/>
        </authorList>
    </citation>
    <scope>NUCLEOTIDE SEQUENCE [LARGE SCALE GENOMIC DNA]</scope>
    <source>
        <strain evidence="1 2">FS-7.2</strain>
    </source>
</reference>
<dbReference type="AlphaFoldDB" id="A0A0B7JBM9"/>
<organism evidence="1 2">
    <name type="scientific">Photobacterium kishitanii</name>
    <dbReference type="NCBI Taxonomy" id="318456"/>
    <lineage>
        <taxon>Bacteria</taxon>
        <taxon>Pseudomonadati</taxon>
        <taxon>Pseudomonadota</taxon>
        <taxon>Gammaproteobacteria</taxon>
        <taxon>Vibrionales</taxon>
        <taxon>Vibrionaceae</taxon>
        <taxon>Photobacterium</taxon>
    </lineage>
</organism>
<accession>A0A0B7JBM9</accession>
<dbReference type="Proteomes" id="UP000241426">
    <property type="component" value="Unassembled WGS sequence"/>
</dbReference>
<accession>A0A2T3KJP3</accession>
<evidence type="ECO:0000313" key="1">
    <source>
        <dbReference type="EMBL" id="PSU99725.1"/>
    </source>
</evidence>
<comment type="caution">
    <text evidence="1">The sequence shown here is derived from an EMBL/GenBank/DDBJ whole genome shotgun (WGS) entry which is preliminary data.</text>
</comment>
<proteinExistence type="predicted"/>
<protein>
    <submittedName>
        <fullName evidence="1">Uncharacterized protein</fullName>
    </submittedName>
</protein>
<dbReference type="EMBL" id="PYNF01000005">
    <property type="protein sequence ID" value="PSU99725.1"/>
    <property type="molecule type" value="Genomic_DNA"/>
</dbReference>
<dbReference type="GeneID" id="29942771"/>
<gene>
    <name evidence="1" type="ORF">C9J27_08810</name>
</gene>
<sequence>MSKKYESMVGDYCIVVNAIECYVSSKIADFEYWDAEVTKFFIDTESASYMYDYVEAANILDVSELQMQHFLIVHCCLGDYLDGLIGDKDPEAWDMKDQQLVVAYSDSSEDVFQIADICGLMAKTEAVGWTFEDLVKAEKELQQQAKHLA</sequence>
<evidence type="ECO:0000313" key="2">
    <source>
        <dbReference type="Proteomes" id="UP000241426"/>
    </source>
</evidence>